<reference evidence="3" key="1">
    <citation type="submission" date="2022-08" db="EMBL/GenBank/DDBJ databases">
        <title>Draft genome sequencing of Roseisolibacter agri AW1220.</title>
        <authorList>
            <person name="Tobiishi Y."/>
            <person name="Tonouchi A."/>
        </authorList>
    </citation>
    <scope>NUCLEOTIDE SEQUENCE</scope>
    <source>
        <strain evidence="3">AW1220</strain>
    </source>
</reference>
<name>A0AA37V934_9BACT</name>
<dbReference type="SUPFAM" id="SSF53474">
    <property type="entry name" value="alpha/beta-Hydrolases"/>
    <property type="match status" value="1"/>
</dbReference>
<evidence type="ECO:0000313" key="4">
    <source>
        <dbReference type="Proteomes" id="UP001161325"/>
    </source>
</evidence>
<feature type="compositionally biased region" description="Basic and acidic residues" evidence="1">
    <location>
        <begin position="541"/>
        <end position="551"/>
    </location>
</feature>
<evidence type="ECO:0000256" key="1">
    <source>
        <dbReference type="SAM" id="MobiDB-lite"/>
    </source>
</evidence>
<dbReference type="PANTHER" id="PTHR33428:SF2">
    <property type="entry name" value="CHLOROPHYLLASE-2"/>
    <property type="match status" value="1"/>
</dbReference>
<feature type="chain" id="PRO_5041395765" description="Alpha/beta hydrolase family protein" evidence="2">
    <location>
        <begin position="28"/>
        <end position="695"/>
    </location>
</feature>
<dbReference type="Proteomes" id="UP001161325">
    <property type="component" value="Unassembled WGS sequence"/>
</dbReference>
<sequence length="695" mass="75684">MTPSSAPRAAGAALLALVFAGSLAACAAPLTLAKDDAATVLARQTLTAPDPGARGPLAVRTLTYGSGTDRRRAGFRDSVTMKTRSVDASPFVSMEPAMAASRKKYWGFDAKAFPINGRVWYPEGPGPFPLVLVVHGNHDPKDFSDPGYAYLGEHLASRGYILASVDENFLNGALRNENDARGWMLLEHLKAWRRFADSVDSPLRGKVDLRNIALMGHSRGGEAVAVAAAFNRLRHYPDDATVTFDYGFDIKALVAIAPIDGQYRPAGQPTPLENVSYLVVHGSHDGDVSSYSGLRQWDRVRFTDGGPWFKSAVWMYRANHGQWNTNWGNKDNGKLSARNLDLRGLIAPEAQRQMALVFMGAFLDASLKGKREYLPLFRDHRAAGQWLPKAMYQTAYADASMHPMTAFEGRIDVTRGAAPGITLRGDSLSTWRENEVPMRWRDNTYRMWGAWLGWNNAPAPARRPAGDTTRARSTAMQAAVSTSGAGRARPDTAKPSGAKRAPATLEVTLPDSLRRAWGVGAQSAVVLTLVPTRDVPGPRKTARDSTRRDTTSARQAARRGPTPFARLASVGRAVVRRVPGLRPKAKVTPPDTTPLDLTVELVDAAGHVAPLSLAAYGPVRRPLEIRVLRRPERDRENFRTTFELVPQTFVMPVQDFAAAAPGFDPGSVRAVRLKFDRTEKGTVILTSLGIGAARP</sequence>
<accession>A0AA37V934</accession>
<evidence type="ECO:0000313" key="3">
    <source>
        <dbReference type="EMBL" id="GLC24013.1"/>
    </source>
</evidence>
<dbReference type="GO" id="GO:0047746">
    <property type="term" value="F:chlorophyllase activity"/>
    <property type="evidence" value="ECO:0007669"/>
    <property type="project" value="TreeGrafter"/>
</dbReference>
<keyword evidence="4" id="KW-1185">Reference proteome</keyword>
<comment type="caution">
    <text evidence="3">The sequence shown here is derived from an EMBL/GenBank/DDBJ whole genome shotgun (WGS) entry which is preliminary data.</text>
</comment>
<keyword evidence="2" id="KW-0732">Signal</keyword>
<dbReference type="RefSeq" id="WP_284348459.1">
    <property type="nucleotide sequence ID" value="NZ_BRXS01000001.1"/>
</dbReference>
<feature type="signal peptide" evidence="2">
    <location>
        <begin position="1"/>
        <end position="27"/>
    </location>
</feature>
<dbReference type="AlphaFoldDB" id="A0AA37V934"/>
<evidence type="ECO:0008006" key="5">
    <source>
        <dbReference type="Google" id="ProtNLM"/>
    </source>
</evidence>
<protein>
    <recommendedName>
        <fullName evidence="5">Alpha/beta hydrolase family protein</fullName>
    </recommendedName>
</protein>
<proteinExistence type="predicted"/>
<dbReference type="InterPro" id="IPR029058">
    <property type="entry name" value="AB_hydrolase_fold"/>
</dbReference>
<evidence type="ECO:0000256" key="2">
    <source>
        <dbReference type="SAM" id="SignalP"/>
    </source>
</evidence>
<feature type="compositionally biased region" description="Polar residues" evidence="1">
    <location>
        <begin position="474"/>
        <end position="484"/>
    </location>
</feature>
<feature type="region of interest" description="Disordered" evidence="1">
    <location>
        <begin position="532"/>
        <end position="563"/>
    </location>
</feature>
<feature type="region of interest" description="Disordered" evidence="1">
    <location>
        <begin position="459"/>
        <end position="500"/>
    </location>
</feature>
<dbReference type="InterPro" id="IPR017395">
    <property type="entry name" value="Chlorophyllase-like"/>
</dbReference>
<feature type="compositionally biased region" description="Low complexity" evidence="1">
    <location>
        <begin position="459"/>
        <end position="472"/>
    </location>
</feature>
<dbReference type="Gene3D" id="3.40.50.1820">
    <property type="entry name" value="alpha/beta hydrolase"/>
    <property type="match status" value="1"/>
</dbReference>
<organism evidence="3 4">
    <name type="scientific">Roseisolibacter agri</name>
    <dbReference type="NCBI Taxonomy" id="2014610"/>
    <lineage>
        <taxon>Bacteria</taxon>
        <taxon>Pseudomonadati</taxon>
        <taxon>Gemmatimonadota</taxon>
        <taxon>Gemmatimonadia</taxon>
        <taxon>Gemmatimonadales</taxon>
        <taxon>Gemmatimonadaceae</taxon>
        <taxon>Roseisolibacter</taxon>
    </lineage>
</organism>
<dbReference type="EMBL" id="BRXS01000001">
    <property type="protein sequence ID" value="GLC24013.1"/>
    <property type="molecule type" value="Genomic_DNA"/>
</dbReference>
<gene>
    <name evidence="3" type="ORF">rosag_05260</name>
</gene>
<dbReference type="GO" id="GO:0015996">
    <property type="term" value="P:chlorophyll catabolic process"/>
    <property type="evidence" value="ECO:0007669"/>
    <property type="project" value="TreeGrafter"/>
</dbReference>
<dbReference type="PANTHER" id="PTHR33428">
    <property type="entry name" value="CHLOROPHYLLASE-2, CHLOROPLASTIC"/>
    <property type="match status" value="1"/>
</dbReference>
<dbReference type="Pfam" id="PF07224">
    <property type="entry name" value="Chlorophyllase"/>
    <property type="match status" value="1"/>
</dbReference>